<protein>
    <submittedName>
        <fullName evidence="1">Uncharacterized protein</fullName>
    </submittedName>
</protein>
<comment type="caution">
    <text evidence="1">The sequence shown here is derived from an EMBL/GenBank/DDBJ whole genome shotgun (WGS) entry which is preliminary data.</text>
</comment>
<gene>
    <name evidence="1" type="ORF">EHJ13_07170</name>
</gene>
<evidence type="ECO:0000313" key="1">
    <source>
        <dbReference type="EMBL" id="NCH87229.1"/>
    </source>
</evidence>
<accession>A0A9Q4T2M7</accession>
<reference evidence="1" key="1">
    <citation type="submission" date="2018-11" db="EMBL/GenBank/DDBJ databases">
        <title>Genomics analysis of Putative Virulence Factors on Adhesion and Cytotoxicity for Cronobacter spp.</title>
        <authorList>
            <person name="Cui J."/>
        </authorList>
    </citation>
    <scope>NUCLEOTIDE SEQUENCE</scope>
    <source>
        <strain evidence="1">SD69</strain>
    </source>
</reference>
<dbReference type="AlphaFoldDB" id="A0A9Q4T2M7"/>
<organism evidence="1 2">
    <name type="scientific">Cronobacter dublinensis</name>
    <dbReference type="NCBI Taxonomy" id="413497"/>
    <lineage>
        <taxon>Bacteria</taxon>
        <taxon>Pseudomonadati</taxon>
        <taxon>Pseudomonadota</taxon>
        <taxon>Gammaproteobacteria</taxon>
        <taxon>Enterobacterales</taxon>
        <taxon>Enterobacteriaceae</taxon>
        <taxon>Cronobacter</taxon>
    </lineage>
</organism>
<dbReference type="Proteomes" id="UP000778262">
    <property type="component" value="Unassembled WGS sequence"/>
</dbReference>
<proteinExistence type="predicted"/>
<name>A0A9Q4T2M7_9ENTR</name>
<evidence type="ECO:0000313" key="2">
    <source>
        <dbReference type="Proteomes" id="UP000778262"/>
    </source>
</evidence>
<dbReference type="EMBL" id="RPBY01000002">
    <property type="protein sequence ID" value="NCH87229.1"/>
    <property type="molecule type" value="Genomic_DNA"/>
</dbReference>
<sequence length="78" mass="9247">MNKIEKALSFKGPIYQKASKITFSNKLLINKIRRLTKRCEQNYHCRAQDNFMRSVDKSVQKILRQTRKTSRSAHFRCG</sequence>